<evidence type="ECO:0000256" key="4">
    <source>
        <dbReference type="ARBA" id="ARBA00022833"/>
    </source>
</evidence>
<keyword evidence="3 6" id="KW-0378">Hydrolase</keyword>
<evidence type="ECO:0000256" key="7">
    <source>
        <dbReference type="SAM" id="Phobius"/>
    </source>
</evidence>
<dbReference type="InterPro" id="IPR001915">
    <property type="entry name" value="Peptidase_M48"/>
</dbReference>
<sequence>MKKIIVAYFIYLIIIWSYFLYFYPLQSFSNSNYAAFAHAVYFSKLPMEWILLYGLYKSVSGRTLLEKLQASARLEWLKVVLFSLVVVVLYGLIRFPFNLLWYRKTHIEGTSRQPFHDWLFEMSLDLMFYWVILSLGLVVIRLFMAKFNRMWWFFLWLVVLPATVFVVYIQPVWIDPLYEDYNEMEEGPLKSKIESFVDQVGLEDATLLQVNMSEKVTTFNAYVTGIFGNARIVLWDTTLNGMEQDEIMFILAHEIGHYVKHHVYLGVAGYLVFSFFLFYLGAFIYRRILRSHSKFSNQRDLRVIPLLLLTVSLLSTAAQPISMYVSREIERSADEYAIAHTENLDSAIQSYQRLAIQSKSDINPVFWVKWIRYSHPPTLERMELVEQERMKRE</sequence>
<evidence type="ECO:0000313" key="10">
    <source>
        <dbReference type="EMBL" id="MBM7571474.1"/>
    </source>
</evidence>
<gene>
    <name evidence="10" type="ORF">JOC48_001970</name>
</gene>
<keyword evidence="1 6" id="KW-0645">Protease</keyword>
<reference evidence="10 11" key="1">
    <citation type="submission" date="2021-01" db="EMBL/GenBank/DDBJ databases">
        <title>Genomic Encyclopedia of Type Strains, Phase IV (KMG-IV): sequencing the most valuable type-strain genomes for metagenomic binning, comparative biology and taxonomic classification.</title>
        <authorList>
            <person name="Goeker M."/>
        </authorList>
    </citation>
    <scope>NUCLEOTIDE SEQUENCE [LARGE SCALE GENOMIC DNA]</scope>
    <source>
        <strain evidence="10 11">DSM 23711</strain>
    </source>
</reference>
<proteinExistence type="inferred from homology"/>
<feature type="transmembrane region" description="Helical" evidence="7">
    <location>
        <begin position="263"/>
        <end position="285"/>
    </location>
</feature>
<keyword evidence="4 6" id="KW-0862">Zinc</keyword>
<evidence type="ECO:0000256" key="1">
    <source>
        <dbReference type="ARBA" id="ARBA00022670"/>
    </source>
</evidence>
<dbReference type="PANTHER" id="PTHR10120">
    <property type="entry name" value="CAAX PRENYL PROTEASE 1"/>
    <property type="match status" value="1"/>
</dbReference>
<keyword evidence="5 6" id="KW-0482">Metalloprotease</keyword>
<comment type="similarity">
    <text evidence="6">Belongs to the peptidase M48 family.</text>
</comment>
<evidence type="ECO:0000256" key="3">
    <source>
        <dbReference type="ARBA" id="ARBA00022801"/>
    </source>
</evidence>
<evidence type="ECO:0000256" key="6">
    <source>
        <dbReference type="RuleBase" id="RU003983"/>
    </source>
</evidence>
<dbReference type="RefSeq" id="WP_204499117.1">
    <property type="nucleotide sequence ID" value="NZ_JAFBDR010000009.1"/>
</dbReference>
<dbReference type="Gene3D" id="3.30.2010.10">
    <property type="entry name" value="Metalloproteases ('zincins'), catalytic domain"/>
    <property type="match status" value="1"/>
</dbReference>
<protein>
    <submittedName>
        <fullName evidence="10">Zn-dependent protease with chaperone function</fullName>
    </submittedName>
</protein>
<feature type="domain" description="CAAX prenyl protease 1 N-terminal" evidence="9">
    <location>
        <begin position="51"/>
        <end position="178"/>
    </location>
</feature>
<dbReference type="Pfam" id="PF01435">
    <property type="entry name" value="Peptidase_M48"/>
    <property type="match status" value="1"/>
</dbReference>
<dbReference type="Pfam" id="PF16491">
    <property type="entry name" value="Peptidase_M48_N"/>
    <property type="match status" value="1"/>
</dbReference>
<feature type="transmembrane region" description="Helical" evidence="7">
    <location>
        <begin position="5"/>
        <end position="23"/>
    </location>
</feature>
<feature type="transmembrane region" description="Helical" evidence="7">
    <location>
        <begin position="76"/>
        <end position="93"/>
    </location>
</feature>
<feature type="transmembrane region" description="Helical" evidence="7">
    <location>
        <begin position="35"/>
        <end position="56"/>
    </location>
</feature>
<dbReference type="EMBL" id="JAFBDR010000009">
    <property type="protein sequence ID" value="MBM7571474.1"/>
    <property type="molecule type" value="Genomic_DNA"/>
</dbReference>
<evidence type="ECO:0000313" key="11">
    <source>
        <dbReference type="Proteomes" id="UP001296943"/>
    </source>
</evidence>
<keyword evidence="7" id="KW-0472">Membrane</keyword>
<evidence type="ECO:0000256" key="2">
    <source>
        <dbReference type="ARBA" id="ARBA00022723"/>
    </source>
</evidence>
<feature type="domain" description="Peptidase M48" evidence="8">
    <location>
        <begin position="185"/>
        <end position="387"/>
    </location>
</feature>
<feature type="transmembrane region" description="Helical" evidence="7">
    <location>
        <begin position="127"/>
        <end position="144"/>
    </location>
</feature>
<dbReference type="GO" id="GO:0008233">
    <property type="term" value="F:peptidase activity"/>
    <property type="evidence" value="ECO:0007669"/>
    <property type="project" value="UniProtKB-KW"/>
</dbReference>
<evidence type="ECO:0000259" key="9">
    <source>
        <dbReference type="Pfam" id="PF16491"/>
    </source>
</evidence>
<evidence type="ECO:0000259" key="8">
    <source>
        <dbReference type="Pfam" id="PF01435"/>
    </source>
</evidence>
<dbReference type="GO" id="GO:0006508">
    <property type="term" value="P:proteolysis"/>
    <property type="evidence" value="ECO:0007669"/>
    <property type="project" value="UniProtKB-KW"/>
</dbReference>
<evidence type="ECO:0000256" key="5">
    <source>
        <dbReference type="ARBA" id="ARBA00023049"/>
    </source>
</evidence>
<keyword evidence="7" id="KW-0812">Transmembrane</keyword>
<name>A0ABS2N004_9BACI</name>
<comment type="caution">
    <text evidence="10">The sequence shown here is derived from an EMBL/GenBank/DDBJ whole genome shotgun (WGS) entry which is preliminary data.</text>
</comment>
<keyword evidence="11" id="KW-1185">Reference proteome</keyword>
<keyword evidence="2" id="KW-0479">Metal-binding</keyword>
<organism evidence="10 11">
    <name type="scientific">Aquibacillus albus</name>
    <dbReference type="NCBI Taxonomy" id="1168171"/>
    <lineage>
        <taxon>Bacteria</taxon>
        <taxon>Bacillati</taxon>
        <taxon>Bacillota</taxon>
        <taxon>Bacilli</taxon>
        <taxon>Bacillales</taxon>
        <taxon>Bacillaceae</taxon>
        <taxon>Aquibacillus</taxon>
    </lineage>
</organism>
<dbReference type="InterPro" id="IPR032456">
    <property type="entry name" value="Peptidase_M48_N"/>
</dbReference>
<dbReference type="Proteomes" id="UP001296943">
    <property type="component" value="Unassembled WGS sequence"/>
</dbReference>
<comment type="cofactor">
    <cofactor evidence="6">
        <name>Zn(2+)</name>
        <dbReference type="ChEBI" id="CHEBI:29105"/>
    </cofactor>
    <text evidence="6">Binds 1 zinc ion per subunit.</text>
</comment>
<keyword evidence="7" id="KW-1133">Transmembrane helix</keyword>
<feature type="transmembrane region" description="Helical" evidence="7">
    <location>
        <begin position="151"/>
        <end position="174"/>
    </location>
</feature>
<accession>A0ABS2N004</accession>